<dbReference type="OrthoDB" id="443318at2759"/>
<dbReference type="PRINTS" id="PR00724">
    <property type="entry name" value="CRBOXYPTASEC"/>
</dbReference>
<gene>
    <name evidence="6" type="ORF">THRCLA_06571</name>
</gene>
<evidence type="ECO:0000256" key="2">
    <source>
        <dbReference type="ARBA" id="ARBA00022645"/>
    </source>
</evidence>
<evidence type="ECO:0000256" key="1">
    <source>
        <dbReference type="ARBA" id="ARBA00009431"/>
    </source>
</evidence>
<dbReference type="PANTHER" id="PTHR11802">
    <property type="entry name" value="SERINE PROTEASE FAMILY S10 SERINE CARBOXYPEPTIDASE"/>
    <property type="match status" value="1"/>
</dbReference>
<dbReference type="InterPro" id="IPR001563">
    <property type="entry name" value="Peptidase_S10"/>
</dbReference>
<reference evidence="6 7" key="1">
    <citation type="journal article" date="2014" name="Genome Biol. Evol.">
        <title>The secreted proteins of Achlya hypogyna and Thraustotheca clavata identify the ancestral oomycete secretome and reveal gene acquisitions by horizontal gene transfer.</title>
        <authorList>
            <person name="Misner I."/>
            <person name="Blouin N."/>
            <person name="Leonard G."/>
            <person name="Richards T.A."/>
            <person name="Lane C.E."/>
        </authorList>
    </citation>
    <scope>NUCLEOTIDE SEQUENCE [LARGE SCALE GENOMIC DNA]</scope>
    <source>
        <strain evidence="6 7">ATCC 34112</strain>
    </source>
</reference>
<keyword evidence="3" id="KW-0645">Protease</keyword>
<dbReference type="Gene3D" id="3.40.50.12670">
    <property type="match status" value="1"/>
</dbReference>
<dbReference type="GO" id="GO:0004185">
    <property type="term" value="F:serine-type carboxypeptidase activity"/>
    <property type="evidence" value="ECO:0007669"/>
    <property type="project" value="InterPro"/>
</dbReference>
<dbReference type="PROSITE" id="PS00560">
    <property type="entry name" value="CARBOXYPEPT_SER_HIS"/>
    <property type="match status" value="1"/>
</dbReference>
<dbReference type="PANTHER" id="PTHR11802:SF113">
    <property type="entry name" value="SERINE CARBOXYPEPTIDASE CTSA-4.1"/>
    <property type="match status" value="1"/>
</dbReference>
<evidence type="ECO:0000256" key="4">
    <source>
        <dbReference type="ARBA" id="ARBA00022801"/>
    </source>
</evidence>
<proteinExistence type="inferred from homology"/>
<name>A0A1V9ZMN7_9STRA</name>
<comment type="similarity">
    <text evidence="1">Belongs to the peptidase S10 family.</text>
</comment>
<evidence type="ECO:0000313" key="7">
    <source>
        <dbReference type="Proteomes" id="UP000243217"/>
    </source>
</evidence>
<evidence type="ECO:0000256" key="5">
    <source>
        <dbReference type="ARBA" id="ARBA00023180"/>
    </source>
</evidence>
<protein>
    <recommendedName>
        <fullName evidence="8">Serine protease family S33</fullName>
    </recommendedName>
</protein>
<keyword evidence="2" id="KW-0121">Carboxypeptidase</keyword>
<dbReference type="EMBL" id="JNBS01001820">
    <property type="protein sequence ID" value="OQR99249.1"/>
    <property type="molecule type" value="Genomic_DNA"/>
</dbReference>
<dbReference type="Proteomes" id="UP000243217">
    <property type="component" value="Unassembled WGS sequence"/>
</dbReference>
<keyword evidence="5" id="KW-0325">Glycoprotein</keyword>
<dbReference type="InterPro" id="IPR033124">
    <property type="entry name" value="Ser_caboxypep_his_AS"/>
</dbReference>
<dbReference type="AlphaFoldDB" id="A0A1V9ZMN7"/>
<dbReference type="SUPFAM" id="SSF53474">
    <property type="entry name" value="alpha/beta-Hydrolases"/>
    <property type="match status" value="1"/>
</dbReference>
<evidence type="ECO:0000313" key="6">
    <source>
        <dbReference type="EMBL" id="OQR99249.1"/>
    </source>
</evidence>
<evidence type="ECO:0000256" key="3">
    <source>
        <dbReference type="ARBA" id="ARBA00022670"/>
    </source>
</evidence>
<sequence>MDHVPLTKTSIRYQPTGVGFSYGGSDHNKDDVGLKSIFITDESFGGHYVPAAAHYIVNHANESDISINLKGIASGNGMTDPVTQIPYTADMARNNAYINLAPGDEFESLKLLQLLVGSHVLGTILERIPVNVYDIRKNCSGKCVACKDAFNKAPVKPLLVNGKKSGEVQATEILCFVQVYNAGHMVPENQPEKVLELINRFFSNKPLDV</sequence>
<evidence type="ECO:0008006" key="8">
    <source>
        <dbReference type="Google" id="ProtNLM"/>
    </source>
</evidence>
<comment type="caution">
    <text evidence="6">The sequence shown here is derived from an EMBL/GenBank/DDBJ whole genome shotgun (WGS) entry which is preliminary data.</text>
</comment>
<dbReference type="InterPro" id="IPR029058">
    <property type="entry name" value="AB_hydrolase_fold"/>
</dbReference>
<dbReference type="Pfam" id="PF00450">
    <property type="entry name" value="Peptidase_S10"/>
    <property type="match status" value="2"/>
</dbReference>
<accession>A0A1V9ZMN7</accession>
<organism evidence="6 7">
    <name type="scientific">Thraustotheca clavata</name>
    <dbReference type="NCBI Taxonomy" id="74557"/>
    <lineage>
        <taxon>Eukaryota</taxon>
        <taxon>Sar</taxon>
        <taxon>Stramenopiles</taxon>
        <taxon>Oomycota</taxon>
        <taxon>Saprolegniomycetes</taxon>
        <taxon>Saprolegniales</taxon>
        <taxon>Achlyaceae</taxon>
        <taxon>Thraustotheca</taxon>
    </lineage>
</organism>
<keyword evidence="7" id="KW-1185">Reference proteome</keyword>
<dbReference type="GO" id="GO:0006508">
    <property type="term" value="P:proteolysis"/>
    <property type="evidence" value="ECO:0007669"/>
    <property type="project" value="UniProtKB-KW"/>
</dbReference>
<keyword evidence="4" id="KW-0378">Hydrolase</keyword>
<dbReference type="Gene3D" id="3.40.50.1820">
    <property type="entry name" value="alpha/beta hydrolase"/>
    <property type="match status" value="1"/>
</dbReference>